<evidence type="ECO:0000313" key="2">
    <source>
        <dbReference type="Proteomes" id="UP000048908"/>
    </source>
</evidence>
<dbReference type="InterPro" id="IPR005814">
    <property type="entry name" value="Aminotrans_3"/>
</dbReference>
<dbReference type="STRING" id="282197.SAMN04488517_101316"/>
<organism evidence="1 2">
    <name type="scientific">Jannaschia rubra</name>
    <dbReference type="NCBI Taxonomy" id="282197"/>
    <lineage>
        <taxon>Bacteria</taxon>
        <taxon>Pseudomonadati</taxon>
        <taxon>Pseudomonadota</taxon>
        <taxon>Alphaproteobacteria</taxon>
        <taxon>Rhodobacterales</taxon>
        <taxon>Roseobacteraceae</taxon>
        <taxon>Jannaschia</taxon>
    </lineage>
</organism>
<keyword evidence="2" id="KW-1185">Reference proteome</keyword>
<dbReference type="GO" id="GO:0030170">
    <property type="term" value="F:pyridoxal phosphate binding"/>
    <property type="evidence" value="ECO:0007669"/>
    <property type="project" value="InterPro"/>
</dbReference>
<gene>
    <name evidence="1" type="primary">gabT</name>
    <name evidence="1" type="ORF">JAN5088_00101</name>
</gene>
<dbReference type="SUPFAM" id="SSF53383">
    <property type="entry name" value="PLP-dependent transferases"/>
    <property type="match status" value="1"/>
</dbReference>
<dbReference type="InterPro" id="IPR015421">
    <property type="entry name" value="PyrdxlP-dep_Trfase_major"/>
</dbReference>
<dbReference type="GO" id="GO:0034386">
    <property type="term" value="F:4-aminobutyrate:2-oxoglutarate transaminase activity"/>
    <property type="evidence" value="ECO:0007669"/>
    <property type="project" value="UniProtKB-EC"/>
</dbReference>
<name>A0A0M6XJL3_9RHOB</name>
<dbReference type="AlphaFoldDB" id="A0A0M6XJL3"/>
<protein>
    <submittedName>
        <fullName evidence="1">4-aminobutyrate aminotransferase GabT</fullName>
        <ecNumber evidence="1">2.6.1.19</ecNumber>
    </submittedName>
</protein>
<proteinExistence type="predicted"/>
<dbReference type="InterPro" id="IPR015424">
    <property type="entry name" value="PyrdxlP-dep_Trfase"/>
</dbReference>
<keyword evidence="1" id="KW-0032">Aminotransferase</keyword>
<accession>A0A0M6XJL3</accession>
<sequence length="87" mass="9285">MDLAARLNDLLPGDFDKKTIVVAAEAEVAGDAVTIARAATGRSAVIAFIRALPGRTFMGMALPDKVMPYKKRFGAMPGDVFRVSFPT</sequence>
<reference evidence="1 2" key="1">
    <citation type="submission" date="2015-07" db="EMBL/GenBank/DDBJ databases">
        <authorList>
            <person name="Noorani M."/>
        </authorList>
    </citation>
    <scope>NUCLEOTIDE SEQUENCE [LARGE SCALE GENOMIC DNA]</scope>
    <source>
        <strain evidence="1 2">CECT 5088</strain>
    </source>
</reference>
<dbReference type="Gene3D" id="3.40.640.10">
    <property type="entry name" value="Type I PLP-dependent aspartate aminotransferase-like (Major domain)"/>
    <property type="match status" value="1"/>
</dbReference>
<dbReference type="EC" id="2.6.1.19" evidence="1"/>
<dbReference type="Proteomes" id="UP000048908">
    <property type="component" value="Unassembled WGS sequence"/>
</dbReference>
<dbReference type="EMBL" id="CXPG01000009">
    <property type="protein sequence ID" value="CTQ31346.1"/>
    <property type="molecule type" value="Genomic_DNA"/>
</dbReference>
<dbReference type="Pfam" id="PF00202">
    <property type="entry name" value="Aminotran_3"/>
    <property type="match status" value="1"/>
</dbReference>
<evidence type="ECO:0000313" key="1">
    <source>
        <dbReference type="EMBL" id="CTQ31346.1"/>
    </source>
</evidence>
<keyword evidence="1" id="KW-0808">Transferase</keyword>